<dbReference type="Proteomes" id="UP000441208">
    <property type="component" value="Unassembled WGS sequence"/>
</dbReference>
<dbReference type="EMBL" id="QXGE01002544">
    <property type="protein sequence ID" value="KAE9280996.1"/>
    <property type="molecule type" value="Genomic_DNA"/>
</dbReference>
<evidence type="ECO:0000313" key="8">
    <source>
        <dbReference type="EMBL" id="KAE9189024.1"/>
    </source>
</evidence>
<evidence type="ECO:0000313" key="9">
    <source>
        <dbReference type="EMBL" id="KAE9280996.1"/>
    </source>
</evidence>
<keyword evidence="11" id="KW-1185">Reference proteome</keyword>
<name>A0A6A3RHJ8_9STRA</name>
<dbReference type="Proteomes" id="UP000460718">
    <property type="component" value="Unassembled WGS sequence"/>
</dbReference>
<evidence type="ECO:0000313" key="14">
    <source>
        <dbReference type="Proteomes" id="UP000440732"/>
    </source>
</evidence>
<accession>A0A6A3RHJ8</accession>
<protein>
    <submittedName>
        <fullName evidence="5">Uncharacterized protein</fullName>
    </submittedName>
</protein>
<evidence type="ECO:0000313" key="4">
    <source>
        <dbReference type="EMBL" id="KAE9076153.1"/>
    </source>
</evidence>
<evidence type="ECO:0000313" key="18">
    <source>
        <dbReference type="Proteomes" id="UP000488956"/>
    </source>
</evidence>
<organism evidence="5 14">
    <name type="scientific">Phytophthora fragariae</name>
    <dbReference type="NCBI Taxonomy" id="53985"/>
    <lineage>
        <taxon>Eukaryota</taxon>
        <taxon>Sar</taxon>
        <taxon>Stramenopiles</taxon>
        <taxon>Oomycota</taxon>
        <taxon>Peronosporomycetes</taxon>
        <taxon>Peronosporales</taxon>
        <taxon>Peronosporaceae</taxon>
        <taxon>Phytophthora</taxon>
    </lineage>
</organism>
<dbReference type="Proteomes" id="UP000440367">
    <property type="component" value="Unassembled WGS sequence"/>
</dbReference>
<evidence type="ECO:0000313" key="17">
    <source>
        <dbReference type="Proteomes" id="UP000476176"/>
    </source>
</evidence>
<dbReference type="EMBL" id="QXFZ01002534">
    <property type="protein sequence ID" value="KAE9076153.1"/>
    <property type="molecule type" value="Genomic_DNA"/>
</dbReference>
<evidence type="ECO:0000313" key="12">
    <source>
        <dbReference type="Proteomes" id="UP000437068"/>
    </source>
</evidence>
<gene>
    <name evidence="9" type="ORF">PF001_g23974</name>
    <name evidence="8" type="ORF">PF002_g25159</name>
    <name evidence="7" type="ORF">PF004_g23784</name>
    <name evidence="6" type="ORF">PF005_g24744</name>
    <name evidence="5" type="ORF">PF006_g23912</name>
    <name evidence="4" type="ORF">PF007_g24736</name>
    <name evidence="1" type="ORF">PF009_g25507</name>
    <name evidence="3" type="ORF">PF010_g24077</name>
    <name evidence="2" type="ORF">PF011_g23479</name>
</gene>
<evidence type="ECO:0000313" key="16">
    <source>
        <dbReference type="Proteomes" id="UP000460718"/>
    </source>
</evidence>
<evidence type="ECO:0000313" key="3">
    <source>
        <dbReference type="EMBL" id="KAE9076009.1"/>
    </source>
</evidence>
<comment type="caution">
    <text evidence="5">The sequence shown here is derived from an EMBL/GenBank/DDBJ whole genome shotgun (WGS) entry which is preliminary data.</text>
</comment>
<dbReference type="EMBL" id="QXGC01002601">
    <property type="protein sequence ID" value="KAE9184001.1"/>
    <property type="molecule type" value="Genomic_DNA"/>
</dbReference>
<evidence type="ECO:0000313" key="6">
    <source>
        <dbReference type="EMBL" id="KAE9176854.1"/>
    </source>
</evidence>
<dbReference type="Proteomes" id="UP000476176">
    <property type="component" value="Unassembled WGS sequence"/>
</dbReference>
<evidence type="ECO:0000313" key="1">
    <source>
        <dbReference type="EMBL" id="KAE8924259.1"/>
    </source>
</evidence>
<evidence type="ECO:0000313" key="15">
    <source>
        <dbReference type="Proteomes" id="UP000441208"/>
    </source>
</evidence>
<dbReference type="Proteomes" id="UP000488956">
    <property type="component" value="Unassembled WGS sequence"/>
</dbReference>
<dbReference type="EMBL" id="QXFW01002512">
    <property type="protein sequence ID" value="KAE8977864.1"/>
    <property type="molecule type" value="Genomic_DNA"/>
</dbReference>
<reference evidence="10 11" key="1">
    <citation type="submission" date="2018-08" db="EMBL/GenBank/DDBJ databases">
        <title>Genomic investigation of the strawberry pathogen Phytophthora fragariae indicates pathogenicity is determined by transcriptional variation in three key races.</title>
        <authorList>
            <person name="Adams T.M."/>
            <person name="Armitage A.D."/>
            <person name="Sobczyk M.K."/>
            <person name="Bates H.J."/>
            <person name="Dunwell J.M."/>
            <person name="Nellist C.F."/>
            <person name="Harrison R.J."/>
        </authorList>
    </citation>
    <scope>NUCLEOTIDE SEQUENCE [LARGE SCALE GENOMIC DNA]</scope>
    <source>
        <strain evidence="9 12">A4</strain>
        <strain evidence="8 13">BC-1</strain>
        <strain evidence="7 17">BC-23</strain>
        <strain evidence="6 11">NOV-27</strain>
        <strain evidence="5 14">NOV-5</strain>
        <strain evidence="4 15">NOV-71</strain>
        <strain evidence="1 10">NOV-9</strain>
        <strain evidence="3 18">ONT-3</strain>
        <strain evidence="2 16">SCRP245</strain>
    </source>
</reference>
<evidence type="ECO:0000313" key="5">
    <source>
        <dbReference type="EMBL" id="KAE9095859.1"/>
    </source>
</evidence>
<dbReference type="EMBL" id="QXGD01002411">
    <property type="protein sequence ID" value="KAE9189024.1"/>
    <property type="molecule type" value="Genomic_DNA"/>
</dbReference>
<dbReference type="Proteomes" id="UP000440732">
    <property type="component" value="Unassembled WGS sequence"/>
</dbReference>
<dbReference type="Proteomes" id="UP000433483">
    <property type="component" value="Unassembled WGS sequence"/>
</dbReference>
<evidence type="ECO:0000313" key="11">
    <source>
        <dbReference type="Proteomes" id="UP000433483"/>
    </source>
</evidence>
<proteinExistence type="predicted"/>
<evidence type="ECO:0000313" key="13">
    <source>
        <dbReference type="Proteomes" id="UP000440367"/>
    </source>
</evidence>
<evidence type="ECO:0000313" key="2">
    <source>
        <dbReference type="EMBL" id="KAE8977864.1"/>
    </source>
</evidence>
<dbReference type="EMBL" id="QXGA01002543">
    <property type="protein sequence ID" value="KAE9095859.1"/>
    <property type="molecule type" value="Genomic_DNA"/>
</dbReference>
<dbReference type="Proteomes" id="UP000429523">
    <property type="component" value="Unassembled WGS sequence"/>
</dbReference>
<evidence type="ECO:0000313" key="10">
    <source>
        <dbReference type="Proteomes" id="UP000429523"/>
    </source>
</evidence>
<evidence type="ECO:0000313" key="7">
    <source>
        <dbReference type="EMBL" id="KAE9184001.1"/>
    </source>
</evidence>
<dbReference type="Proteomes" id="UP000437068">
    <property type="component" value="Unassembled WGS sequence"/>
</dbReference>
<dbReference type="EMBL" id="QXFX01002541">
    <property type="protein sequence ID" value="KAE9076009.1"/>
    <property type="molecule type" value="Genomic_DNA"/>
</dbReference>
<dbReference type="EMBL" id="QXGB01002559">
    <property type="protein sequence ID" value="KAE9176854.1"/>
    <property type="molecule type" value="Genomic_DNA"/>
</dbReference>
<dbReference type="OrthoDB" id="10393047at2759"/>
<dbReference type="AlphaFoldDB" id="A0A6A3RHJ8"/>
<dbReference type="EMBL" id="QXGF01002542">
    <property type="protein sequence ID" value="KAE8924259.1"/>
    <property type="molecule type" value="Genomic_DNA"/>
</dbReference>
<sequence>MLFHSTELLQLLSSHLPQYELQFSSSDRTLKLQRNAGHGSYVPCCYDNY</sequence>